<keyword evidence="6 10" id="KW-1133">Transmembrane helix</keyword>
<comment type="similarity">
    <text evidence="2">Belongs to the sodium:neurotransmitter symporter (SNF) (TC 2.A.22) family.</text>
</comment>
<dbReference type="PROSITE" id="PS50267">
    <property type="entry name" value="NA_NEUROTRAN_SYMP_3"/>
    <property type="match status" value="1"/>
</dbReference>
<dbReference type="Proteomes" id="UP000695022">
    <property type="component" value="Unplaced"/>
</dbReference>
<evidence type="ECO:0000256" key="4">
    <source>
        <dbReference type="ARBA" id="ARBA00022692"/>
    </source>
</evidence>
<evidence type="ECO:0000256" key="8">
    <source>
        <dbReference type="ARBA" id="ARBA00023180"/>
    </source>
</evidence>
<dbReference type="RefSeq" id="XP_014674757.1">
    <property type="nucleotide sequence ID" value="XM_014819271.1"/>
</dbReference>
<keyword evidence="3" id="KW-0813">Transport</keyword>
<evidence type="ECO:0000256" key="6">
    <source>
        <dbReference type="ARBA" id="ARBA00022989"/>
    </source>
</evidence>
<feature type="transmembrane region" description="Helical" evidence="10">
    <location>
        <begin position="49"/>
        <end position="69"/>
    </location>
</feature>
<evidence type="ECO:0000256" key="1">
    <source>
        <dbReference type="ARBA" id="ARBA00004141"/>
    </source>
</evidence>
<proteinExistence type="inferred from homology"/>
<evidence type="ECO:0000256" key="2">
    <source>
        <dbReference type="ARBA" id="ARBA00006459"/>
    </source>
</evidence>
<gene>
    <name evidence="12" type="primary">LOC106814895</name>
</gene>
<dbReference type="SUPFAM" id="SSF161070">
    <property type="entry name" value="SNF-like"/>
    <property type="match status" value="1"/>
</dbReference>
<evidence type="ECO:0000313" key="12">
    <source>
        <dbReference type="RefSeq" id="XP_014674757.1"/>
    </source>
</evidence>
<organism evidence="11 12">
    <name type="scientific">Priapulus caudatus</name>
    <name type="common">Priapulid worm</name>
    <dbReference type="NCBI Taxonomy" id="37621"/>
    <lineage>
        <taxon>Eukaryota</taxon>
        <taxon>Metazoa</taxon>
        <taxon>Ecdysozoa</taxon>
        <taxon>Scalidophora</taxon>
        <taxon>Priapulida</taxon>
        <taxon>Priapulimorpha</taxon>
        <taxon>Priapulimorphida</taxon>
        <taxon>Priapulidae</taxon>
        <taxon>Priapulus</taxon>
    </lineage>
</organism>
<keyword evidence="5" id="KW-0769">Symport</keyword>
<sequence length="213" mass="23116">MLGTWPEDSTWLQRGGARASPARSRGFDFRVMKIDPENPGLTGMHGLDWEMVLCLLLAWILVCACLCRGIKSSGKVVYFTATFPYLVLVILLIRGATLEGAIDGIKFYLIPKFSKLRNPQMDSVSAAFGGAGRDVGIGVGVIIGMDTLIVTIGNCLTSIFAGFVIFSIVGFMAHDRGVSVESIAKGGCDRISCETISFGTRTFDTQEADRYRQ</sequence>
<dbReference type="InterPro" id="IPR037272">
    <property type="entry name" value="SNS_sf"/>
</dbReference>
<keyword evidence="8" id="KW-0325">Glycoprotein</keyword>
<dbReference type="PANTHER" id="PTHR11616:SF321">
    <property type="entry name" value="SODIUM-DEPENDENT NUTRIENT AMINO ACID TRANSPORTER 1-RELATED"/>
    <property type="match status" value="1"/>
</dbReference>
<name>A0ABM1ERD6_PRICU</name>
<dbReference type="InterPro" id="IPR000175">
    <property type="entry name" value="Na/ntran_symport"/>
</dbReference>
<evidence type="ECO:0000313" key="11">
    <source>
        <dbReference type="Proteomes" id="UP000695022"/>
    </source>
</evidence>
<dbReference type="PANTHER" id="PTHR11616">
    <property type="entry name" value="SODIUM/CHLORIDE DEPENDENT TRANSPORTER"/>
    <property type="match status" value="1"/>
</dbReference>
<feature type="region of interest" description="Disordered" evidence="9">
    <location>
        <begin position="1"/>
        <end position="20"/>
    </location>
</feature>
<keyword evidence="4 10" id="KW-0812">Transmembrane</keyword>
<dbReference type="Pfam" id="PF00209">
    <property type="entry name" value="SNF"/>
    <property type="match status" value="1"/>
</dbReference>
<dbReference type="GeneID" id="106814895"/>
<evidence type="ECO:0000256" key="3">
    <source>
        <dbReference type="ARBA" id="ARBA00022448"/>
    </source>
</evidence>
<comment type="subcellular location">
    <subcellularLocation>
        <location evidence="1">Membrane</location>
        <topology evidence="1">Multi-pass membrane protein</topology>
    </subcellularLocation>
</comment>
<keyword evidence="11" id="KW-1185">Reference proteome</keyword>
<feature type="transmembrane region" description="Helical" evidence="10">
    <location>
        <begin position="76"/>
        <end position="93"/>
    </location>
</feature>
<evidence type="ECO:0000256" key="7">
    <source>
        <dbReference type="ARBA" id="ARBA00023136"/>
    </source>
</evidence>
<accession>A0ABM1ERD6</accession>
<protein>
    <submittedName>
        <fullName evidence="12">Sodium-dependent proline transporter-like</fullName>
    </submittedName>
</protein>
<reference evidence="12" key="1">
    <citation type="submission" date="2025-08" db="UniProtKB">
        <authorList>
            <consortium name="RefSeq"/>
        </authorList>
    </citation>
    <scope>IDENTIFICATION</scope>
</reference>
<evidence type="ECO:0000256" key="10">
    <source>
        <dbReference type="SAM" id="Phobius"/>
    </source>
</evidence>
<evidence type="ECO:0000256" key="5">
    <source>
        <dbReference type="ARBA" id="ARBA00022847"/>
    </source>
</evidence>
<evidence type="ECO:0000256" key="9">
    <source>
        <dbReference type="SAM" id="MobiDB-lite"/>
    </source>
</evidence>
<feature type="transmembrane region" description="Helical" evidence="10">
    <location>
        <begin position="148"/>
        <end position="173"/>
    </location>
</feature>
<keyword evidence="7 10" id="KW-0472">Membrane</keyword>